<feature type="domain" description="Homeobox" evidence="9">
    <location>
        <begin position="554"/>
        <end position="614"/>
    </location>
</feature>
<dbReference type="PANTHER" id="PTHR46123">
    <property type="entry name" value="MIX-TYPE HOMEOBOX GENE 1-RELATED"/>
    <property type="match status" value="1"/>
</dbReference>
<dbReference type="SMART" id="SM00389">
    <property type="entry name" value="HOX"/>
    <property type="match status" value="2"/>
</dbReference>
<keyword evidence="2" id="KW-0677">Repeat</keyword>
<feature type="compositionally biased region" description="Basic and acidic residues" evidence="8">
    <location>
        <begin position="20"/>
        <end position="33"/>
    </location>
</feature>
<dbReference type="CDD" id="cd00086">
    <property type="entry name" value="homeodomain"/>
    <property type="match status" value="2"/>
</dbReference>
<feature type="compositionally biased region" description="Low complexity" evidence="8">
    <location>
        <begin position="713"/>
        <end position="742"/>
    </location>
</feature>
<dbReference type="GO" id="GO:0005634">
    <property type="term" value="C:nucleus"/>
    <property type="evidence" value="ECO:0007669"/>
    <property type="project" value="UniProtKB-SubCell"/>
</dbReference>
<evidence type="ECO:0000256" key="3">
    <source>
        <dbReference type="ARBA" id="ARBA00023125"/>
    </source>
</evidence>
<dbReference type="Pfam" id="PF00046">
    <property type="entry name" value="Homeodomain"/>
    <property type="match status" value="2"/>
</dbReference>
<evidence type="ECO:0000256" key="8">
    <source>
        <dbReference type="SAM" id="MobiDB-lite"/>
    </source>
</evidence>
<gene>
    <name evidence="10" type="primary">FSHD</name>
</gene>
<dbReference type="PROSITE" id="PS50071">
    <property type="entry name" value="HOMEOBOX_2"/>
    <property type="match status" value="2"/>
</dbReference>
<comment type="subcellular location">
    <subcellularLocation>
        <location evidence="1 6 7">Nucleus</location>
    </subcellularLocation>
</comment>
<sequence length="853" mass="89028">MERGTGETRGAEGTLGGRQGGREAGRNGGRDRATQGLGAGPREPGTDGGRKAGRKSGPRPPGVAGPPASGKTVSVRRGLRAGPTAAAPAGGAPPIRPGSGAQGVGGFLRDKRPGLGLPSGLHPRGSQTAHPQAEPCNAARGPQTRPRRSHTQDDGGVILVSEWLCPPEGGLLLTSLRPPKGWPCRLFAPGALRHPETCREGCKPGMVPSLSLPGSKPATLQTPPRCRTRESIVRPSRRGGISSLGSRSGLLRGNEREPHACVCETVPATATPTGIASFTERGPGTLKTPTEVQFHTPLHPPRLVSPCCRRVGAQRAASRSRGIPGEVRRAGPRNAPPSPLPPLPLPLRLSGPTTTTATTPPPPPPPPTTTTTTTPPAGPRPRRPGSLPGWGGLSQGGSPPFMKGWSLPACGPLQGRLAGWLAVRAGLLAAPAAVHSPAEVHGSPPASLCPRPSVKFRPGLTAMALPTPSDSTLPAEARGRGRPRRLVWTPSQSEALRACFERNPYPGIATRERLAQAIGIPEPRVQIWFQNERSRQLRQHRRESRPWPGRRGPPEGRRKRTAVTGSQTALLLRAFEKDRFPGIAAREELARETGLPESRIQIWFQNRRARHPGQGGRAPAQAGGLCSAAPGGGHPAPSWVAFAHTGAWGTGLPAPHVPCAPGALPQGAFVSQAARAAPALQPSQAAPAEGVSQPAPARGDFAYAAPAPPEPGRSPTLRLLGGLRTRAKAGRTGTRSATACRAPARWHSLGPLKRGRRPRGACATHVPGESVVGLGPGSPGRRGGVGTPSRGSSTSPARAPGTPPPPRGRGRCKASRRPPRRSRSRRPGLHSPAACCWMSSWRARSFCSRRNLS</sequence>
<feature type="compositionally biased region" description="Low complexity" evidence="8">
    <location>
        <begin position="346"/>
        <end position="358"/>
    </location>
</feature>
<name>Q14333_HUMAN</name>
<proteinExistence type="predicted"/>
<dbReference type="SUPFAM" id="SSF46689">
    <property type="entry name" value="Homeodomain-like"/>
    <property type="match status" value="2"/>
</dbReference>
<feature type="compositionally biased region" description="Gly residues" evidence="8">
    <location>
        <begin position="774"/>
        <end position="786"/>
    </location>
</feature>
<feature type="compositionally biased region" description="Pro residues" evidence="8">
    <location>
        <begin position="359"/>
        <end position="368"/>
    </location>
</feature>
<accession>Q14333</accession>
<evidence type="ECO:0000256" key="1">
    <source>
        <dbReference type="ARBA" id="ARBA00004123"/>
    </source>
</evidence>
<protein>
    <submittedName>
        <fullName evidence="10">Facioscapulohumeral muscular dystrophy</fullName>
    </submittedName>
</protein>
<feature type="compositionally biased region" description="Pro residues" evidence="8">
    <location>
        <begin position="334"/>
        <end position="345"/>
    </location>
</feature>
<evidence type="ECO:0000256" key="5">
    <source>
        <dbReference type="ARBA" id="ARBA00023242"/>
    </source>
</evidence>
<dbReference type="InterPro" id="IPR051306">
    <property type="entry name" value="Homeobox_regulator"/>
</dbReference>
<feature type="compositionally biased region" description="Basic residues" evidence="8">
    <location>
        <begin position="808"/>
        <end position="828"/>
    </location>
</feature>
<dbReference type="InterPro" id="IPR009057">
    <property type="entry name" value="Homeodomain-like_sf"/>
</dbReference>
<feature type="region of interest" description="Disordered" evidence="8">
    <location>
        <begin position="311"/>
        <end position="399"/>
    </location>
</feature>
<evidence type="ECO:0000313" key="10">
    <source>
        <dbReference type="EMBL" id="BAA07227.1"/>
    </source>
</evidence>
<feature type="DNA-binding region" description="Homeobox" evidence="6">
    <location>
        <begin position="481"/>
        <end position="540"/>
    </location>
</feature>
<reference evidence="10" key="1">
    <citation type="journal article" date="1995" name="Muscle Nerve">
        <title>Characterization of a tandemly repeated 3.3-kb KpnI unit in the facioscapulohumeral muscular dystrophy (FSHD) gene region on chromosome 4q35.</title>
        <authorList>
            <person name="Lee J."/>
            <person name="Goto K."/>
            <person name="Matsuda C."/>
            <person name="Arahata K."/>
        </authorList>
    </citation>
    <scope>NUCLEOTIDE SEQUENCE</scope>
</reference>
<keyword evidence="3 6" id="KW-0238">DNA-binding</keyword>
<evidence type="ECO:0000256" key="4">
    <source>
        <dbReference type="ARBA" id="ARBA00023155"/>
    </source>
</evidence>
<evidence type="ECO:0000256" key="6">
    <source>
        <dbReference type="PROSITE-ProRule" id="PRU00108"/>
    </source>
</evidence>
<keyword evidence="5 6" id="KW-0539">Nucleus</keyword>
<feature type="region of interest" description="Disordered" evidence="8">
    <location>
        <begin position="1"/>
        <end position="152"/>
    </location>
</feature>
<dbReference type="AlphaFoldDB" id="Q14333"/>
<evidence type="ECO:0000256" key="7">
    <source>
        <dbReference type="RuleBase" id="RU000682"/>
    </source>
</evidence>
<evidence type="ECO:0000256" key="2">
    <source>
        <dbReference type="ARBA" id="ARBA00022737"/>
    </source>
</evidence>
<feature type="compositionally biased region" description="Low complexity" evidence="8">
    <location>
        <begin position="80"/>
        <end position="99"/>
    </location>
</feature>
<dbReference type="FunFam" id="1.10.10.60:FF:000354">
    <property type="entry name" value="Double homeobox protein 4"/>
    <property type="match status" value="1"/>
</dbReference>
<dbReference type="GO" id="GO:1990837">
    <property type="term" value="F:sequence-specific double-stranded DNA binding"/>
    <property type="evidence" value="ECO:0007669"/>
    <property type="project" value="UniProtKB-ARBA"/>
</dbReference>
<dbReference type="InterPro" id="IPR001356">
    <property type="entry name" value="HD"/>
</dbReference>
<feature type="compositionally biased region" description="Basic and acidic residues" evidence="8">
    <location>
        <begin position="1"/>
        <end position="10"/>
    </location>
</feature>
<dbReference type="FunFam" id="1.10.10.60:FF:000325">
    <property type="entry name" value="Double homeobox protein 4"/>
    <property type="match status" value="1"/>
</dbReference>
<keyword evidence="4 6" id="KW-0371">Homeobox</keyword>
<dbReference type="PANTHER" id="PTHR46123:SF3">
    <property type="entry name" value="DOUBLE HOMEOBOX PROTEIN 1-RELATED"/>
    <property type="match status" value="1"/>
</dbReference>
<feature type="region of interest" description="Disordered" evidence="8">
    <location>
        <begin position="680"/>
        <end position="832"/>
    </location>
</feature>
<organism evidence="10">
    <name type="scientific">Homo sapiens</name>
    <name type="common">Human</name>
    <dbReference type="NCBI Taxonomy" id="9606"/>
    <lineage>
        <taxon>Eukaryota</taxon>
        <taxon>Metazoa</taxon>
        <taxon>Chordata</taxon>
        <taxon>Craniata</taxon>
        <taxon>Vertebrata</taxon>
        <taxon>Euteleostomi</taxon>
        <taxon>Mammalia</taxon>
        <taxon>Eutheria</taxon>
        <taxon>Euarchontoglires</taxon>
        <taxon>Primates</taxon>
        <taxon>Haplorrhini</taxon>
        <taxon>Catarrhini</taxon>
        <taxon>Hominidae</taxon>
        <taxon>Homo</taxon>
    </lineage>
</organism>
<dbReference type="Gene3D" id="1.10.10.60">
    <property type="entry name" value="Homeodomain-like"/>
    <property type="match status" value="2"/>
</dbReference>
<dbReference type="PeptideAtlas" id="Q14333"/>
<dbReference type="EMBL" id="D38024">
    <property type="protein sequence ID" value="BAA07227.1"/>
    <property type="molecule type" value="Genomic_DNA"/>
</dbReference>
<feature type="DNA-binding region" description="Homeobox" evidence="6">
    <location>
        <begin position="556"/>
        <end position="615"/>
    </location>
</feature>
<evidence type="ECO:0000259" key="9">
    <source>
        <dbReference type="PROSITE" id="PS50071"/>
    </source>
</evidence>
<dbReference type="SMR" id="Q14333"/>
<feature type="region of interest" description="Disordered" evidence="8">
    <location>
        <begin position="534"/>
        <end position="564"/>
    </location>
</feature>
<feature type="domain" description="Homeobox" evidence="9">
    <location>
        <begin position="479"/>
        <end position="539"/>
    </location>
</feature>
<feature type="compositionally biased region" description="Low complexity" evidence="8">
    <location>
        <begin position="787"/>
        <end position="800"/>
    </location>
</feature>